<proteinExistence type="predicted"/>
<evidence type="ECO:0000259" key="1">
    <source>
        <dbReference type="Pfam" id="PF13649"/>
    </source>
</evidence>
<keyword evidence="2" id="KW-0489">Methyltransferase</keyword>
<dbReference type="Pfam" id="PF13649">
    <property type="entry name" value="Methyltransf_25"/>
    <property type="match status" value="1"/>
</dbReference>
<evidence type="ECO:0000313" key="2">
    <source>
        <dbReference type="EMBL" id="PPE04860.1"/>
    </source>
</evidence>
<dbReference type="InterPro" id="IPR029063">
    <property type="entry name" value="SAM-dependent_MTases_sf"/>
</dbReference>
<feature type="domain" description="Methyltransferase" evidence="1">
    <location>
        <begin position="49"/>
        <end position="143"/>
    </location>
</feature>
<evidence type="ECO:0000313" key="3">
    <source>
        <dbReference type="Proteomes" id="UP000239010"/>
    </source>
</evidence>
<dbReference type="Proteomes" id="UP000239010">
    <property type="component" value="Unassembled WGS sequence"/>
</dbReference>
<comment type="caution">
    <text evidence="2">The sequence shown here is derived from an EMBL/GenBank/DDBJ whole genome shotgun (WGS) entry which is preliminary data.</text>
</comment>
<keyword evidence="2" id="KW-0808">Transferase</keyword>
<reference evidence="2 3" key="1">
    <citation type="submission" date="2017-11" db="EMBL/GenBank/DDBJ databases">
        <title>Genome sequence of Entomoplasma ellychniae ELCN-1 (ATCC 43707).</title>
        <authorList>
            <person name="Lo W.-S."/>
            <person name="Gasparich G.E."/>
            <person name="Kuo C.-H."/>
        </authorList>
    </citation>
    <scope>NUCLEOTIDE SEQUENCE [LARGE SCALE GENOMIC DNA]</scope>
    <source>
        <strain evidence="2 3">ELCN-1</strain>
    </source>
</reference>
<dbReference type="SUPFAM" id="SSF53335">
    <property type="entry name" value="S-adenosyl-L-methionine-dependent methyltransferases"/>
    <property type="match status" value="1"/>
</dbReference>
<dbReference type="InterPro" id="IPR041698">
    <property type="entry name" value="Methyltransf_25"/>
</dbReference>
<dbReference type="Gene3D" id="2.20.25.110">
    <property type="entry name" value="S-adenosyl-L-methionine-dependent methyltransferases"/>
    <property type="match status" value="1"/>
</dbReference>
<dbReference type="GO" id="GO:0032259">
    <property type="term" value="P:methylation"/>
    <property type="evidence" value="ECO:0007669"/>
    <property type="project" value="UniProtKB-KW"/>
</dbReference>
<sequence length="256" mass="29590">MVNNMSENKNTYYGDLASFIYNLSKPPGTSIDGDIEFYTNELIQYEGPVLEAGVGNGRMAIPLLRKGVDVFGIDNSLEMIELYKTNLLKYNLEANVQLADLNNLKLTQKFENIILPNGSFCSLKREYSKNILTSFLNLLQNNGKLYIDLIYPNSFKAGIDHEYNFKIENDKFIKIKNSSISINWIEQSTFSVLKYDLMIDNKSVQQEIQNFKLYWYGVDEFEKLLLSIGFKNIKQIINYNNKKMLNLKTLTFIAEK</sequence>
<keyword evidence="3" id="KW-1185">Reference proteome</keyword>
<gene>
    <name evidence="2" type="ORF">EELLY_v1c05410</name>
</gene>
<accession>A0A8E2UAY1</accession>
<dbReference type="AlphaFoldDB" id="A0A8E2UAY1"/>
<name>A0A8E2UAY1_9MOLU</name>
<dbReference type="GO" id="GO:0008168">
    <property type="term" value="F:methyltransferase activity"/>
    <property type="evidence" value="ECO:0007669"/>
    <property type="project" value="UniProtKB-KW"/>
</dbReference>
<protein>
    <submittedName>
        <fullName evidence="2">Methyltransferase</fullName>
    </submittedName>
</protein>
<dbReference type="Gene3D" id="3.40.50.150">
    <property type="entry name" value="Vaccinia Virus protein VP39"/>
    <property type="match status" value="1"/>
</dbReference>
<dbReference type="CDD" id="cd02440">
    <property type="entry name" value="AdoMet_MTases"/>
    <property type="match status" value="1"/>
</dbReference>
<dbReference type="EMBL" id="PHND01000001">
    <property type="protein sequence ID" value="PPE04860.1"/>
    <property type="molecule type" value="Genomic_DNA"/>
</dbReference>
<organism evidence="2 3">
    <name type="scientific">Entomoplasma ellychniae</name>
    <dbReference type="NCBI Taxonomy" id="2114"/>
    <lineage>
        <taxon>Bacteria</taxon>
        <taxon>Bacillati</taxon>
        <taxon>Mycoplasmatota</taxon>
        <taxon>Mollicutes</taxon>
        <taxon>Entomoplasmatales</taxon>
        <taxon>Entomoplasmataceae</taxon>
        <taxon>Entomoplasma</taxon>
    </lineage>
</organism>